<evidence type="ECO:0000313" key="10">
    <source>
        <dbReference type="Proteomes" id="UP001604336"/>
    </source>
</evidence>
<evidence type="ECO:0000256" key="6">
    <source>
        <dbReference type="ARBA" id="ARBA00023242"/>
    </source>
</evidence>
<feature type="region of interest" description="Disordered" evidence="7">
    <location>
        <begin position="1"/>
        <end position="24"/>
    </location>
</feature>
<gene>
    <name evidence="9" type="ORF">Adt_08921</name>
</gene>
<dbReference type="PANTHER" id="PTHR21551:SF0">
    <property type="entry name" value="PROTEIN ASSOCIATED WITH TOPO II RELATED-1, ISOFORM A"/>
    <property type="match status" value="1"/>
</dbReference>
<dbReference type="AlphaFoldDB" id="A0ABD1UFZ3"/>
<accession>A0ABD1UFZ3</accession>
<comment type="caution">
    <text evidence="9">The sequence shown here is derived from an EMBL/GenBank/DDBJ whole genome shotgun (WGS) entry which is preliminary data.</text>
</comment>
<dbReference type="GO" id="GO:0005634">
    <property type="term" value="C:nucleus"/>
    <property type="evidence" value="ECO:0007669"/>
    <property type="project" value="UniProtKB-SubCell"/>
</dbReference>
<sequence length="814" mass="89729">MDGFGGGAGIEESSNHQDLIPFGANPTGDAKFDASQYAFFDNNMVEEVELGGLEDEEDDLPPVGLEDEEFLLDREEDEALESLSEIDDLASTFSKLNRGVGGPVGDQRSRESSSAAEWAQEADFPKWFDQRAFDAESNRDSKGTWSSQLYSSSAQFIESKSLYRASSYPEPPQQHSHQNQEQSLHQHYSSEPILIPKSPFTSYPPSGGRSQQASPNSPSIHPNIPYAPGGHQMPISSPSLSPFDNAQIQLNALPNGSQFVANMPQSTHGLPVNNRLQNQWLNQSSLYPGDRSSMPHKMLQQQLPHQNGLMPPQQPLPQNRMQHPFQPSYGHLSGLQPQHFTSLLPPSPPMMNNFDMLGLAEFRDQRTMSMLRSRQGFRYSQHGSDFGSQKSDNGWPKFKSKYMTTDEIENILRMQLAATHSNDPYVDDYYHQACLAKKSAGAKLKHHFSPTILKDSSSRARANNEPHAFLQVDALGRVSFSSIRRPRPLLEVDSPNSSGSGSAEQQVVEKPLDQEPMLAARVTIEDCICLLLDVDDIDRFLQFNQLQDGGAQLRQRRQVLLEGLASSLQLLDPLGKNGHTVDLAPKDDLVFLRLLSLPKGHKLLSRYLQLLSPGSELTRVVCMTIFRHLRFLFGGLPSDPGASEKTVKLTRTVSSCLQGMELKALAACLASVACSAEHPPLRPVGSPAGDGASVLLKSVLERATQLLTDPHASGSCSMTNRAFWQASFDAFFGLLIKYCFNKYDIVMQSFITQASPAVIGSDAARAISKEMPVELLRASLPHTSEQQRKLLLEFAQRSMPVLGLSSQGGESGSL</sequence>
<evidence type="ECO:0000256" key="2">
    <source>
        <dbReference type="ARBA" id="ARBA00004201"/>
    </source>
</evidence>
<evidence type="ECO:0000256" key="5">
    <source>
        <dbReference type="ARBA" id="ARBA00022884"/>
    </source>
</evidence>
<feature type="compositionally biased region" description="Polar residues" evidence="7">
    <location>
        <begin position="494"/>
        <end position="505"/>
    </location>
</feature>
<protein>
    <submittedName>
        <fullName evidence="9">Protein PAT1-like protein</fullName>
    </submittedName>
</protein>
<keyword evidence="10" id="KW-1185">Reference proteome</keyword>
<feature type="region of interest" description="Disordered" evidence="7">
    <location>
        <begin position="94"/>
        <end position="121"/>
    </location>
</feature>
<dbReference type="InterPro" id="IPR019167">
    <property type="entry name" value="PAT1_dom"/>
</dbReference>
<feature type="compositionally biased region" description="Low complexity" evidence="7">
    <location>
        <begin position="214"/>
        <end position="224"/>
    </location>
</feature>
<reference evidence="10" key="1">
    <citation type="submission" date="2024-07" db="EMBL/GenBank/DDBJ databases">
        <title>Two chromosome-level genome assemblies of Korean endemic species Abeliophyllum distichum and Forsythia ovata (Oleaceae).</title>
        <authorList>
            <person name="Jang H."/>
        </authorList>
    </citation>
    <scope>NUCLEOTIDE SEQUENCE [LARGE SCALE GENOMIC DNA]</scope>
</reference>
<dbReference type="PANTHER" id="PTHR21551">
    <property type="entry name" value="TOPOISOMERASE II-ASSOCIATED PROTEIN PAT1"/>
    <property type="match status" value="1"/>
</dbReference>
<name>A0ABD1UFZ3_9LAMI</name>
<feature type="compositionally biased region" description="Polar residues" evidence="7">
    <location>
        <begin position="199"/>
        <end position="213"/>
    </location>
</feature>
<evidence type="ECO:0000256" key="3">
    <source>
        <dbReference type="ARBA" id="ARBA00009138"/>
    </source>
</evidence>
<keyword evidence="4" id="KW-0963">Cytoplasm</keyword>
<dbReference type="InterPro" id="IPR039900">
    <property type="entry name" value="Pat1-like"/>
</dbReference>
<evidence type="ECO:0000259" key="8">
    <source>
        <dbReference type="Pfam" id="PF09770"/>
    </source>
</evidence>
<evidence type="ECO:0000313" key="9">
    <source>
        <dbReference type="EMBL" id="KAL2523867.1"/>
    </source>
</evidence>
<keyword evidence="5" id="KW-0694">RNA-binding</keyword>
<feature type="region of interest" description="Disordered" evidence="7">
    <location>
        <begin position="164"/>
        <end position="237"/>
    </location>
</feature>
<proteinExistence type="inferred from homology"/>
<dbReference type="GO" id="GO:0003723">
    <property type="term" value="F:RNA binding"/>
    <property type="evidence" value="ECO:0007669"/>
    <property type="project" value="UniProtKB-KW"/>
</dbReference>
<dbReference type="Pfam" id="PF09770">
    <property type="entry name" value="PAT1"/>
    <property type="match status" value="1"/>
</dbReference>
<comment type="similarity">
    <text evidence="3">Belongs to the PAT1 family.</text>
</comment>
<dbReference type="EMBL" id="JBFOLK010000003">
    <property type="protein sequence ID" value="KAL2523867.1"/>
    <property type="molecule type" value="Genomic_DNA"/>
</dbReference>
<keyword evidence="6" id="KW-0539">Nucleus</keyword>
<feature type="domain" description="mRNA decay factor PAT1" evidence="8">
    <location>
        <begin position="474"/>
        <end position="618"/>
    </location>
</feature>
<evidence type="ECO:0000256" key="1">
    <source>
        <dbReference type="ARBA" id="ARBA00004123"/>
    </source>
</evidence>
<feature type="compositionally biased region" description="Polar residues" evidence="7">
    <location>
        <begin position="173"/>
        <end position="189"/>
    </location>
</feature>
<evidence type="ECO:0000256" key="7">
    <source>
        <dbReference type="SAM" id="MobiDB-lite"/>
    </source>
</evidence>
<dbReference type="Proteomes" id="UP001604336">
    <property type="component" value="Unassembled WGS sequence"/>
</dbReference>
<feature type="region of interest" description="Disordered" evidence="7">
    <location>
        <begin position="489"/>
        <end position="510"/>
    </location>
</feature>
<dbReference type="GO" id="GO:0000932">
    <property type="term" value="C:P-body"/>
    <property type="evidence" value="ECO:0007669"/>
    <property type="project" value="UniProtKB-SubCell"/>
</dbReference>
<feature type="compositionally biased region" description="Low complexity" evidence="7">
    <location>
        <begin position="112"/>
        <end position="121"/>
    </location>
</feature>
<comment type="subcellular location">
    <subcellularLocation>
        <location evidence="2">Cytoplasm</location>
        <location evidence="2">P-body</location>
    </subcellularLocation>
    <subcellularLocation>
        <location evidence="1">Nucleus</location>
    </subcellularLocation>
</comment>
<organism evidence="9 10">
    <name type="scientific">Abeliophyllum distichum</name>
    <dbReference type="NCBI Taxonomy" id="126358"/>
    <lineage>
        <taxon>Eukaryota</taxon>
        <taxon>Viridiplantae</taxon>
        <taxon>Streptophyta</taxon>
        <taxon>Embryophyta</taxon>
        <taxon>Tracheophyta</taxon>
        <taxon>Spermatophyta</taxon>
        <taxon>Magnoliopsida</taxon>
        <taxon>eudicotyledons</taxon>
        <taxon>Gunneridae</taxon>
        <taxon>Pentapetalae</taxon>
        <taxon>asterids</taxon>
        <taxon>lamiids</taxon>
        <taxon>Lamiales</taxon>
        <taxon>Oleaceae</taxon>
        <taxon>Forsythieae</taxon>
        <taxon>Abeliophyllum</taxon>
    </lineage>
</organism>
<evidence type="ECO:0000256" key="4">
    <source>
        <dbReference type="ARBA" id="ARBA00022490"/>
    </source>
</evidence>